<accession>A0A427XE50</accession>
<feature type="domain" description="Small-subunit processome Utp12" evidence="5">
    <location>
        <begin position="474"/>
        <end position="591"/>
    </location>
</feature>
<dbReference type="InterPro" id="IPR052414">
    <property type="entry name" value="U3_snoRNA-assoc_WDR"/>
</dbReference>
<organism evidence="6 7">
    <name type="scientific">Apiotrichum porosum</name>
    <dbReference type="NCBI Taxonomy" id="105984"/>
    <lineage>
        <taxon>Eukaryota</taxon>
        <taxon>Fungi</taxon>
        <taxon>Dikarya</taxon>
        <taxon>Basidiomycota</taxon>
        <taxon>Agaricomycotina</taxon>
        <taxon>Tremellomycetes</taxon>
        <taxon>Trichosporonales</taxon>
        <taxon>Trichosporonaceae</taxon>
        <taxon>Apiotrichum</taxon>
    </lineage>
</organism>
<dbReference type="GO" id="GO:0005730">
    <property type="term" value="C:nucleolus"/>
    <property type="evidence" value="ECO:0007669"/>
    <property type="project" value="TreeGrafter"/>
</dbReference>
<dbReference type="Pfam" id="PF04003">
    <property type="entry name" value="Utp12"/>
    <property type="match status" value="1"/>
</dbReference>
<dbReference type="GeneID" id="39588043"/>
<dbReference type="OrthoDB" id="30195at2759"/>
<keyword evidence="7" id="KW-1185">Reference proteome</keyword>
<dbReference type="EMBL" id="RSCE01000017">
    <property type="protein sequence ID" value="RSH77200.1"/>
    <property type="molecule type" value="Genomic_DNA"/>
</dbReference>
<feature type="compositionally biased region" description="Acidic residues" evidence="4">
    <location>
        <begin position="645"/>
        <end position="691"/>
    </location>
</feature>
<evidence type="ECO:0000256" key="4">
    <source>
        <dbReference type="SAM" id="MobiDB-lite"/>
    </source>
</evidence>
<feature type="region of interest" description="Disordered" evidence="4">
    <location>
        <begin position="1"/>
        <end position="30"/>
    </location>
</feature>
<comment type="caution">
    <text evidence="6">The sequence shown here is derived from an EMBL/GenBank/DDBJ whole genome shotgun (WGS) entry which is preliminary data.</text>
</comment>
<evidence type="ECO:0000259" key="5">
    <source>
        <dbReference type="Pfam" id="PF04003"/>
    </source>
</evidence>
<dbReference type="PANTHER" id="PTHR44267:SF1">
    <property type="entry name" value="WD REPEAT-CONTAINING PROTEIN 43"/>
    <property type="match status" value="1"/>
</dbReference>
<feature type="compositionally biased region" description="Basic and acidic residues" evidence="4">
    <location>
        <begin position="605"/>
        <end position="616"/>
    </location>
</feature>
<feature type="compositionally biased region" description="Acidic residues" evidence="4">
    <location>
        <begin position="617"/>
        <end position="636"/>
    </location>
</feature>
<proteinExistence type="inferred from homology"/>
<dbReference type="GO" id="GO:0000462">
    <property type="term" value="P:maturation of SSU-rRNA from tricistronic rRNA transcript (SSU-rRNA, 5.8S rRNA, LSU-rRNA)"/>
    <property type="evidence" value="ECO:0007669"/>
    <property type="project" value="TreeGrafter"/>
</dbReference>
<dbReference type="AlphaFoldDB" id="A0A427XE50"/>
<dbReference type="InterPro" id="IPR011044">
    <property type="entry name" value="Quino_amine_DH_bsu"/>
</dbReference>
<sequence>MAPRQPVAGPSRQKGAAQAPPPPPSVSGFNPSRTHFALALPVLGAADKVQVWDVTADCVVSEWEVAGAAKVTALCWASVASSGAAKKRRKRKSLAGDGGDEDVLILATNKGEASTLAFYAPLKGEVQRTLPLPSQVTAAWSDENGVILSTASNLLVLGPDASAIAHTVALPATVSSPAAVALLPTSTAEVLHVLVGTLSVLALHLTLASSSITHTSSPLPVSTTSVTSLQPLPLTQQGSSFLVVSEDDRTVSQYTLQSPTSTPKLSYRYTAPTLSPVHSLAISSELLSVLHFSGEISLFPIPSELDFARPKSDSKPKQIKLVEGKDERIARIARAEFAVVDEGAQGALVCGRMAGGGRVKWYKAVYELPEGGLRSSTVVKCDAQDLIASQAQANGSTLQRFQAPANAVQAAADDEDSEPAAALPTDVDMADLSLGERLLAVPAAAQANGTAAAAEPANAASLVRILVQALHTSDPALLTLCLSHRDPVLIRNTVRKLPAQLALPLLKACVERLGQGKGMNRRGGGRGNVQNEQQGRGTVEWVKGVLIERGNILMTMPSLPAQLSALSNLLATRMELYQPLLSLSGRLDLALAQINMRRLAAEQTIDDKGEGEHYVEGESDDEVQIEVGEDDEDAIEDINMMAGSSDDESDEDDSEEDDEDSDDDALDSDDEALLDVEAEESEDEEEESDDE</sequence>
<comment type="similarity">
    <text evidence="3">Belongs to the UTP5 family.</text>
</comment>
<evidence type="ECO:0000256" key="1">
    <source>
        <dbReference type="ARBA" id="ARBA00004123"/>
    </source>
</evidence>
<evidence type="ECO:0000256" key="3">
    <source>
        <dbReference type="ARBA" id="ARBA00038335"/>
    </source>
</evidence>
<comment type="subcellular location">
    <subcellularLocation>
        <location evidence="1">Nucleus</location>
    </subcellularLocation>
</comment>
<name>A0A427XE50_9TREE</name>
<reference evidence="6 7" key="1">
    <citation type="submission" date="2018-11" db="EMBL/GenBank/DDBJ databases">
        <title>Genome sequence of Apiotrichum porosum DSM 27194.</title>
        <authorList>
            <person name="Aliyu H."/>
            <person name="Gorte O."/>
            <person name="Ochsenreither K."/>
        </authorList>
    </citation>
    <scope>NUCLEOTIDE SEQUENCE [LARGE SCALE GENOMIC DNA]</scope>
    <source>
        <strain evidence="6 7">DSM 27194</strain>
    </source>
</reference>
<dbReference type="Proteomes" id="UP000279236">
    <property type="component" value="Unassembled WGS sequence"/>
</dbReference>
<dbReference type="InterPro" id="IPR007148">
    <property type="entry name" value="SSU_processome_Utp12"/>
</dbReference>
<feature type="region of interest" description="Disordered" evidence="4">
    <location>
        <begin position="605"/>
        <end position="691"/>
    </location>
</feature>
<dbReference type="RefSeq" id="XP_028472347.1">
    <property type="nucleotide sequence ID" value="XM_028619173.1"/>
</dbReference>
<dbReference type="PANTHER" id="PTHR44267">
    <property type="entry name" value="WD REPEAT-CONTAINING PROTEIN 43"/>
    <property type="match status" value="1"/>
</dbReference>
<gene>
    <name evidence="6" type="primary">UTP5</name>
    <name evidence="6" type="ORF">EHS24_003500</name>
</gene>
<keyword evidence="2" id="KW-0539">Nucleus</keyword>
<dbReference type="STRING" id="105984.A0A427XE50"/>
<evidence type="ECO:0000256" key="2">
    <source>
        <dbReference type="ARBA" id="ARBA00023242"/>
    </source>
</evidence>
<evidence type="ECO:0000313" key="6">
    <source>
        <dbReference type="EMBL" id="RSH77200.1"/>
    </source>
</evidence>
<dbReference type="SUPFAM" id="SSF50969">
    <property type="entry name" value="YVTN repeat-like/Quinoprotein amine dehydrogenase"/>
    <property type="match status" value="1"/>
</dbReference>
<evidence type="ECO:0000313" key="7">
    <source>
        <dbReference type="Proteomes" id="UP000279236"/>
    </source>
</evidence>
<protein>
    <submittedName>
        <fullName evidence="6">Small subunit (SSU) processome component</fullName>
    </submittedName>
</protein>